<comment type="caution">
    <text evidence="2">The sequence shown here is derived from an EMBL/GenBank/DDBJ whole genome shotgun (WGS) entry which is preliminary data.</text>
</comment>
<dbReference type="OrthoDB" id="398159at2"/>
<dbReference type="RefSeq" id="WP_141483589.1">
    <property type="nucleotide sequence ID" value="NZ_SMDN01000001.1"/>
</dbReference>
<name>A0A507SQW4_9BACT</name>
<keyword evidence="3" id="KW-1185">Reference proteome</keyword>
<dbReference type="EMBL" id="SMDN01000001">
    <property type="protein sequence ID" value="TQC54177.1"/>
    <property type="molecule type" value="Genomic_DNA"/>
</dbReference>
<proteinExistence type="predicted"/>
<evidence type="ECO:0000313" key="3">
    <source>
        <dbReference type="Proteomes" id="UP000320801"/>
    </source>
</evidence>
<feature type="transmembrane region" description="Helical" evidence="1">
    <location>
        <begin position="367"/>
        <end position="388"/>
    </location>
</feature>
<protein>
    <submittedName>
        <fullName evidence="2">Uncharacterized protein</fullName>
    </submittedName>
</protein>
<keyword evidence="1" id="KW-1133">Transmembrane helix</keyword>
<evidence type="ECO:0000256" key="1">
    <source>
        <dbReference type="SAM" id="Phobius"/>
    </source>
</evidence>
<dbReference type="AlphaFoldDB" id="A0A507SQW4"/>
<keyword evidence="1" id="KW-0472">Membrane</keyword>
<sequence length="391" mass="45671">MASKKSPLIKYYLAEKFDKNRNISFNLKKQGLKTHENYKTFQKALETFIEKSLASKSPTKVWFHREGAFKGTASLEQCYVILKRIKEEKTKDEHVIEFINQEQLVEKSTPKKTNKQEEVEVFTEEHLSEENDQKYSKMSADEFSELVSVAKIYASVKPNDNTFDLCHKNIFCTNDLEVKIEQINVLCKKIALMHFRLFKDDQTSDLLECVFLFDTLKPGQDKLYATDEIFRVEDFNDLLDHSNIYIDKDNVTSAIELKCSHIMSDSSLDAKIISINVTDKYRAVVDYFFTKHNYVSEIKRAYFDFNNQNEESNKLYETVLAPQQELIEQEQVIEQQENEQLEQPLEVTEQIVETTKPASTSKKYETIIWLLVNLIIIELVIIALLLVLQFT</sequence>
<organism evidence="2 3">
    <name type="scientific">Mycoplasmopsis mucosicanis</name>
    <dbReference type="NCBI Taxonomy" id="458208"/>
    <lineage>
        <taxon>Bacteria</taxon>
        <taxon>Bacillati</taxon>
        <taxon>Mycoplasmatota</taxon>
        <taxon>Mycoplasmoidales</taxon>
        <taxon>Metamycoplasmataceae</taxon>
        <taxon>Mycoplasmopsis</taxon>
    </lineage>
</organism>
<accession>A0A507SQW4</accession>
<evidence type="ECO:0000313" key="2">
    <source>
        <dbReference type="EMBL" id="TQC54177.1"/>
    </source>
</evidence>
<keyword evidence="1" id="KW-0812">Transmembrane</keyword>
<reference evidence="2 3" key="1">
    <citation type="submission" date="2019-03" db="EMBL/GenBank/DDBJ databases">
        <title>Characterization of a novel Mycoplasma cynos real-time PCR assay.</title>
        <authorList>
            <person name="Tallmadge R.L."/>
            <person name="Mitchell P.K."/>
            <person name="Goodman L."/>
        </authorList>
    </citation>
    <scope>NUCLEOTIDE SEQUENCE [LARGE SCALE GENOMIC DNA]</scope>
    <source>
        <strain evidence="2 3">1642</strain>
    </source>
</reference>
<gene>
    <name evidence="2" type="ORF">E1I18_00155</name>
</gene>
<dbReference type="Proteomes" id="UP000320801">
    <property type="component" value="Unassembled WGS sequence"/>
</dbReference>